<protein>
    <recommendedName>
        <fullName evidence="3">Peptidase</fullName>
    </recommendedName>
</protein>
<dbReference type="RefSeq" id="WP_326075248.1">
    <property type="nucleotide sequence ID" value="NZ_JARLKY010000090.1"/>
</dbReference>
<accession>A0ABU6GAQ7</accession>
<proteinExistence type="predicted"/>
<evidence type="ECO:0008006" key="3">
    <source>
        <dbReference type="Google" id="ProtNLM"/>
    </source>
</evidence>
<organism evidence="1 2">
    <name type="scientific">Paenibacillus alba</name>
    <dbReference type="NCBI Taxonomy" id="1197127"/>
    <lineage>
        <taxon>Bacteria</taxon>
        <taxon>Bacillati</taxon>
        <taxon>Bacillota</taxon>
        <taxon>Bacilli</taxon>
        <taxon>Bacillales</taxon>
        <taxon>Paenibacillaceae</taxon>
        <taxon>Paenibacillus</taxon>
    </lineage>
</organism>
<reference evidence="1 2" key="1">
    <citation type="submission" date="2023-03" db="EMBL/GenBank/DDBJ databases">
        <title>Bacillus Genome Sequencing.</title>
        <authorList>
            <person name="Dunlap C."/>
        </authorList>
    </citation>
    <scope>NUCLEOTIDE SEQUENCE [LARGE SCALE GENOMIC DNA]</scope>
    <source>
        <strain evidence="1 2">BD-533</strain>
    </source>
</reference>
<comment type="caution">
    <text evidence="1">The sequence shown here is derived from an EMBL/GenBank/DDBJ whole genome shotgun (WGS) entry which is preliminary data.</text>
</comment>
<dbReference type="InterPro" id="IPR038765">
    <property type="entry name" value="Papain-like_cys_pep_sf"/>
</dbReference>
<dbReference type="EMBL" id="JARLKY010000090">
    <property type="protein sequence ID" value="MEC0231276.1"/>
    <property type="molecule type" value="Genomic_DNA"/>
</dbReference>
<keyword evidence="2" id="KW-1185">Reference proteome</keyword>
<name>A0ABU6GAQ7_9BACL</name>
<gene>
    <name evidence="1" type="ORF">P4I72_29680</name>
</gene>
<dbReference type="Proteomes" id="UP001338137">
    <property type="component" value="Unassembled WGS sequence"/>
</dbReference>
<dbReference type="Gene3D" id="3.90.1720.10">
    <property type="entry name" value="endopeptidase domain like (from Nostoc punctiforme)"/>
    <property type="match status" value="1"/>
</dbReference>
<evidence type="ECO:0000313" key="2">
    <source>
        <dbReference type="Proteomes" id="UP001338137"/>
    </source>
</evidence>
<evidence type="ECO:0000313" key="1">
    <source>
        <dbReference type="EMBL" id="MEC0231276.1"/>
    </source>
</evidence>
<dbReference type="SUPFAM" id="SSF54001">
    <property type="entry name" value="Cysteine proteinases"/>
    <property type="match status" value="1"/>
</dbReference>
<sequence length="169" mass="19423">MVILQPCDVIFVTRKRKTNVIDRIIERIVRWATGSEIFHVAYFISGEWAFEANSFRAAGDVSLTSYAEYSVKRLNLPNDVRERILNRILQTRGSKYGWIEALSLVAREKLGLHIYYDNPKKFICSEIIVQAVLEETGIRLTPKGAISPADLWQSPYLFFVAEYESVSNM</sequence>